<reference evidence="3 4" key="1">
    <citation type="submission" date="2017-06" db="EMBL/GenBank/DDBJ databases">
        <authorList>
            <person name="Kim H.J."/>
            <person name="Triplett B.A."/>
        </authorList>
    </citation>
    <scope>NUCLEOTIDE SEQUENCE [LARGE SCALE GENOMIC DNA]</scope>
    <source>
        <strain evidence="3 4">SCA</strain>
    </source>
</reference>
<organism evidence="3 4">
    <name type="scientific">Anaerovirgula multivorans</name>
    <dbReference type="NCBI Taxonomy" id="312168"/>
    <lineage>
        <taxon>Bacteria</taxon>
        <taxon>Bacillati</taxon>
        <taxon>Bacillota</taxon>
        <taxon>Clostridia</taxon>
        <taxon>Peptostreptococcales</taxon>
        <taxon>Natronincolaceae</taxon>
        <taxon>Anaerovirgula</taxon>
    </lineage>
</organism>
<dbReference type="EMBL" id="FZOJ01000005">
    <property type="protein sequence ID" value="SNS16568.1"/>
    <property type="molecule type" value="Genomic_DNA"/>
</dbReference>
<dbReference type="Pfam" id="PF07584">
    <property type="entry name" value="BatA"/>
    <property type="match status" value="1"/>
</dbReference>
<keyword evidence="1" id="KW-1133">Transmembrane helix</keyword>
<name>A0A239CA63_9FIRM</name>
<dbReference type="InterPro" id="IPR036465">
    <property type="entry name" value="vWFA_dom_sf"/>
</dbReference>
<dbReference type="SUPFAM" id="SSF53300">
    <property type="entry name" value="vWA-like"/>
    <property type="match status" value="1"/>
</dbReference>
<keyword evidence="1 3" id="KW-0812">Transmembrane</keyword>
<feature type="transmembrane region" description="Helical" evidence="1">
    <location>
        <begin position="6"/>
        <end position="23"/>
    </location>
</feature>
<dbReference type="PANTHER" id="PTHR37464">
    <property type="entry name" value="BLL2463 PROTEIN"/>
    <property type="match status" value="1"/>
</dbReference>
<dbReference type="NCBIfam" id="TIGR02226">
    <property type="entry name" value="two_anch"/>
    <property type="match status" value="1"/>
</dbReference>
<keyword evidence="4" id="KW-1185">Reference proteome</keyword>
<evidence type="ECO:0000256" key="1">
    <source>
        <dbReference type="SAM" id="Phobius"/>
    </source>
</evidence>
<dbReference type="InterPro" id="IPR024163">
    <property type="entry name" value="Aerotolerance_reg_N"/>
</dbReference>
<feature type="domain" description="Aerotolerance regulator N-terminal" evidence="2">
    <location>
        <begin position="1"/>
        <end position="77"/>
    </location>
</feature>
<dbReference type="AlphaFoldDB" id="A0A239CA63"/>
<dbReference type="InterPro" id="IPR011933">
    <property type="entry name" value="Double_TM_dom"/>
</dbReference>
<evidence type="ECO:0000313" key="3">
    <source>
        <dbReference type="EMBL" id="SNS16568.1"/>
    </source>
</evidence>
<protein>
    <submittedName>
        <fullName evidence="3">N-terminal double-transmembrane domain-containing protein</fullName>
    </submittedName>
</protein>
<proteinExistence type="predicted"/>
<sequence>MSFLNPLGLWMLLGIIMVIIIYLKKQQEIELKVTSIKLWQEVLADAEKIKISKVEEYLLLLLQIAIVIFMVMALAKPMIYGGAPRENVTIILDNSFSMQAVSSGKSHLELAKDKGRSYISGLGEKVVVTLITANDEMNLLLEGGSKREAIQSLEAVKPSNKPLNLKAMEGINPEFLSCKIFITNKKITDMEGIITVGEDLYNLGITDVKYDYYEHVVICSIRNYSTTSIEAKVSLRDESGREYLQRKIIKGNQEEDLLIALEAEPEVIKVSLDIEDMLQQDNQYVLGIGKDYKKEVLLIGDNYYMEKALESIRGINWKKSEEIEAGYDLYIIDKKHVYEIEKPTWYLKGEEILEAEEREGTKELRIRGYESAEETLYIENPFVLEEKKGFHPVIESEGKALAIIGVEGNRRIVYSSIDLSKTNLTMTPLFPIYVEEMLYHLLDESFLKNMEPINNPPKKFIVGEAVSIVSTEKSWIPVVIQPENIFIYLAMLLLFIEWKVYKNARY</sequence>
<dbReference type="Proteomes" id="UP000198304">
    <property type="component" value="Unassembled WGS sequence"/>
</dbReference>
<keyword evidence="1" id="KW-0472">Membrane</keyword>
<evidence type="ECO:0000259" key="2">
    <source>
        <dbReference type="Pfam" id="PF07584"/>
    </source>
</evidence>
<gene>
    <name evidence="3" type="ORF">SAMN05446037_100572</name>
</gene>
<feature type="transmembrane region" description="Helical" evidence="1">
    <location>
        <begin position="57"/>
        <end position="75"/>
    </location>
</feature>
<accession>A0A239CA63</accession>
<dbReference type="PANTHER" id="PTHR37464:SF1">
    <property type="entry name" value="BLL2463 PROTEIN"/>
    <property type="match status" value="1"/>
</dbReference>
<dbReference type="RefSeq" id="WP_089282120.1">
    <property type="nucleotide sequence ID" value="NZ_FZOJ01000005.1"/>
</dbReference>
<dbReference type="OrthoDB" id="9780136at2"/>
<evidence type="ECO:0000313" key="4">
    <source>
        <dbReference type="Proteomes" id="UP000198304"/>
    </source>
</evidence>